<comment type="caution">
    <text evidence="2">The sequence shown here is derived from an EMBL/GenBank/DDBJ whole genome shotgun (WGS) entry which is preliminary data.</text>
</comment>
<feature type="domain" description="Reverse transcriptase" evidence="1">
    <location>
        <begin position="549"/>
        <end position="824"/>
    </location>
</feature>
<dbReference type="InterPro" id="IPR043502">
    <property type="entry name" value="DNA/RNA_pol_sf"/>
</dbReference>
<evidence type="ECO:0000259" key="1">
    <source>
        <dbReference type="PROSITE" id="PS50878"/>
    </source>
</evidence>
<dbReference type="Proteomes" id="UP001219518">
    <property type="component" value="Unassembled WGS sequence"/>
</dbReference>
<dbReference type="PANTHER" id="PTHR19446">
    <property type="entry name" value="REVERSE TRANSCRIPTASES"/>
    <property type="match status" value="1"/>
</dbReference>
<organism evidence="2 3">
    <name type="scientific">Frankliniella fusca</name>
    <dbReference type="NCBI Taxonomy" id="407009"/>
    <lineage>
        <taxon>Eukaryota</taxon>
        <taxon>Metazoa</taxon>
        <taxon>Ecdysozoa</taxon>
        <taxon>Arthropoda</taxon>
        <taxon>Hexapoda</taxon>
        <taxon>Insecta</taxon>
        <taxon>Pterygota</taxon>
        <taxon>Neoptera</taxon>
        <taxon>Paraneoptera</taxon>
        <taxon>Thysanoptera</taxon>
        <taxon>Terebrantia</taxon>
        <taxon>Thripoidea</taxon>
        <taxon>Thripidae</taxon>
        <taxon>Frankliniella</taxon>
    </lineage>
</organism>
<name>A0AAE1LM07_9NEOP</name>
<dbReference type="InterPro" id="IPR043128">
    <property type="entry name" value="Rev_trsase/Diguanyl_cyclase"/>
</dbReference>
<dbReference type="AlphaFoldDB" id="A0AAE1LM07"/>
<dbReference type="PROSITE" id="PS50878">
    <property type="entry name" value="RT_POL"/>
    <property type="match status" value="1"/>
</dbReference>
<accession>A0AAE1LM07</accession>
<reference evidence="2" key="2">
    <citation type="journal article" date="2023" name="BMC Genomics">
        <title>Pest status, molecular evolution, and epigenetic factors derived from the genome assembly of Frankliniella fusca, a thysanopteran phytovirus vector.</title>
        <authorList>
            <person name="Catto M.A."/>
            <person name="Labadie P.E."/>
            <person name="Jacobson A.L."/>
            <person name="Kennedy G.G."/>
            <person name="Srinivasan R."/>
            <person name="Hunt B.G."/>
        </authorList>
    </citation>
    <scope>NUCLEOTIDE SEQUENCE</scope>
    <source>
        <strain evidence="2">PL_HMW_Pooled</strain>
    </source>
</reference>
<proteinExistence type="predicted"/>
<dbReference type="InterPro" id="IPR000477">
    <property type="entry name" value="RT_dom"/>
</dbReference>
<dbReference type="SUPFAM" id="SSF56219">
    <property type="entry name" value="DNase I-like"/>
    <property type="match status" value="1"/>
</dbReference>
<dbReference type="SUPFAM" id="SSF56672">
    <property type="entry name" value="DNA/RNA polymerases"/>
    <property type="match status" value="1"/>
</dbReference>
<dbReference type="GO" id="GO:0071897">
    <property type="term" value="P:DNA biosynthetic process"/>
    <property type="evidence" value="ECO:0007669"/>
    <property type="project" value="UniProtKB-ARBA"/>
</dbReference>
<reference evidence="2" key="1">
    <citation type="submission" date="2021-07" db="EMBL/GenBank/DDBJ databases">
        <authorList>
            <person name="Catto M.A."/>
            <person name="Jacobson A."/>
            <person name="Kennedy G."/>
            <person name="Labadie P."/>
            <person name="Hunt B.G."/>
            <person name="Srinivasan R."/>
        </authorList>
    </citation>
    <scope>NUCLEOTIDE SEQUENCE</scope>
    <source>
        <strain evidence="2">PL_HMW_Pooled</strain>
        <tissue evidence="2">Head</tissue>
    </source>
</reference>
<dbReference type="Pfam" id="PF00078">
    <property type="entry name" value="RVT_1"/>
    <property type="match status" value="1"/>
</dbReference>
<dbReference type="CDD" id="cd01650">
    <property type="entry name" value="RT_nLTR_like"/>
    <property type="match status" value="1"/>
</dbReference>
<evidence type="ECO:0000313" key="2">
    <source>
        <dbReference type="EMBL" id="KAK3924633.1"/>
    </source>
</evidence>
<gene>
    <name evidence="2" type="ORF">KUF71_012766</name>
</gene>
<keyword evidence="3" id="KW-1185">Reference proteome</keyword>
<sequence length="934" mass="102346">MEEVVTAEEVVEVLRVPRGPRALHTAVALALYPQDPAGAELWGRELRRIVAQRAAGRPVEGADLIRELVVLHACPIQVLRLHSRDGSISCRTYQPAGGGHWRVRPIVLLATPGDAGSHFDVVATRAPRTFQLPPAAVVPGVSQLAAGLAEGPSPSPPGSLPLLPVSLPTHYTRVQDNVLQAEVELAGLLFTVVTAHVPSDGQEGQRGTLAAMSAALFTAQPGQWKLLLGDLNAHLGAMDRAPAGDVLGPRLPHRASNAAGAAVLTLARTLQLRVVTTWRQARGCDCTWRQGGAANIRPDAQHSQVDHVATNFPHIGKGGRRKEWQVAALTGSATLQEAYRAAMDAGLQTMLTHSDSLAWVHLQRVMVSAANATLLHPGSPMTPGRQAAAHLYATAERRAQRHPGSLVAAAELRQAARAHHQAQGAHQAGKVRQVFAEVQGVRPAERLNAVYRYLRRRRRAGGPRPQGVTIRDWEAEVQRLAVGEQPPLLEEELEDGDPALAPAPTADQVRGYLAGMRTRTAPGPDGLPVELFQQASGLFLHHFARVLERAWEEGRFPAGWLTSAQHPIPKVARPRTTEDYRTISLCTVVYKVLAAHVLHLLQQVIPAIPFYQAGFRAQRSTADHLYVLRAVMDECWHVGRPLHVVSLDIKAAFPSVAKGKVVEVLQGYGVPHKLINRVIQLALTDLTFLRWASTSTVVRGQGLRQGCPLSPWLFTLVLHGAVGAVVARLPRFSLQQTNPQVFPAVLAYADDLLLLSDRFPDVDEFVVHLVRELALLHLQLNPRKCEYLLRWPGWEDPDPLPRPIRIGGLEMQQVEFLLYLGAFISSHLSRQGGVRHRVHRAQRTVAALLPTLREHPLPYAVLERLHATTILPAMAYELSTALDTQRSRATLRRENDVLLQAVLDTVAVLKTFKGSDLSATDSKVKRWFYTSEQR</sequence>
<evidence type="ECO:0000313" key="3">
    <source>
        <dbReference type="Proteomes" id="UP001219518"/>
    </source>
</evidence>
<protein>
    <submittedName>
        <fullName evidence="2">Transposon TX1 uncharacterized 149 kDa protein</fullName>
    </submittedName>
</protein>
<dbReference type="Gene3D" id="3.60.10.10">
    <property type="entry name" value="Endonuclease/exonuclease/phosphatase"/>
    <property type="match status" value="1"/>
</dbReference>
<dbReference type="EMBL" id="JAHWGI010001195">
    <property type="protein sequence ID" value="KAK3924633.1"/>
    <property type="molecule type" value="Genomic_DNA"/>
</dbReference>
<dbReference type="Gene3D" id="3.30.70.270">
    <property type="match status" value="1"/>
</dbReference>
<dbReference type="InterPro" id="IPR036691">
    <property type="entry name" value="Endo/exonu/phosph_ase_sf"/>
</dbReference>